<dbReference type="AlphaFoldDB" id="A0A2N9EKT9"/>
<organism evidence="2">
    <name type="scientific">Fagus sylvatica</name>
    <name type="common">Beechnut</name>
    <dbReference type="NCBI Taxonomy" id="28930"/>
    <lineage>
        <taxon>Eukaryota</taxon>
        <taxon>Viridiplantae</taxon>
        <taxon>Streptophyta</taxon>
        <taxon>Embryophyta</taxon>
        <taxon>Tracheophyta</taxon>
        <taxon>Spermatophyta</taxon>
        <taxon>Magnoliopsida</taxon>
        <taxon>eudicotyledons</taxon>
        <taxon>Gunneridae</taxon>
        <taxon>Pentapetalae</taxon>
        <taxon>rosids</taxon>
        <taxon>fabids</taxon>
        <taxon>Fagales</taxon>
        <taxon>Fagaceae</taxon>
        <taxon>Fagus</taxon>
    </lineage>
</organism>
<feature type="compositionally biased region" description="Basic residues" evidence="1">
    <location>
        <begin position="433"/>
        <end position="445"/>
    </location>
</feature>
<sequence>MANLLVFSAIVSSSPSFVAVAGAAADRLVMEFAVDHWSALPFNPVQAKGLETPSVVPAASTETMVDAPTTLPPVLGEATLMAPSSIFDETEDLREGFVFPLIDPWYESSPLFSPRSLAFSFPVEDLDWIMSGLEAAVDQAWVPNLDEISELLIQKGDIQPVPINFDFLCAASKDWSHWVDQEILDSDFWDNLRDAGVHWSILISRSCNMFRDTEPLRELSTEEEEIAATLRKQSSTRLSGWPSFFVYHKEVSVRRAAFVLYWLYLLLGAFSQLSFCCERQIRLLGTRDYDLVDALDHEENVLFRPYRDDYPGFTCVSVFSRFYQPISLICDLKVQKQFGLDQGVPVGPQETVTCVANLTAFIKSCASARWGGETNRVMIPSGHSWRSSINVVEDRLIMPSKRGKGSKRDAPVDLAVKKISKNPTPSTPSPKKAPSKKTKAGKKGKSTLLVSAPEKKSTTAPVEEPTESTVAPSKVKSVSASLPKKLSKKKKTNVSSSSPDKEQPSAAPTPSPRKKKFVTPLFLLGVASRTRSKSGSKATHGSSRSGGGVVIVEDSDMVVDDVVASPLDGDDLQTAIMDHDKDLRKSVVDSSEASVESTEEGQSSSNDSFFDTTPGSIPKEQIMSAGSTADDDDMPGADDSSMGPADPIGHDLAIVPHASHGRDNDSAVDSDVDPLSFSMPQTVLTSRVTGSDASIAYIMEGISLFGATPRFRAILVGGFVISASRIAGGAFISEGNPCRRPRRKRNTLIGSDHLENTGIDDAVRMSEDAGEVGIIDEITIVSPPLRPTAEAGSSVGASGLSSEVADFLKEFDRKTPNPHPEQFFLRFNGPLVPFGNFWVPNDCLPYLLRLSAGRSDFTTDFKLSAGLSGPMLSLLGSVLAAMSESSLGDVTKTQILAWRSVIQDLMEVGFDLDEVKALQHQIALLQDSLAVLTTYQDEMVSTGRMILGFERGGSFLDNLFD</sequence>
<feature type="compositionally biased region" description="Low complexity" evidence="1">
    <location>
        <begin position="468"/>
        <end position="484"/>
    </location>
</feature>
<dbReference type="EMBL" id="OIVN01000391">
    <property type="protein sequence ID" value="SPC79477.1"/>
    <property type="molecule type" value="Genomic_DNA"/>
</dbReference>
<proteinExistence type="predicted"/>
<gene>
    <name evidence="2" type="ORF">FSB_LOCUS7359</name>
</gene>
<feature type="region of interest" description="Disordered" evidence="1">
    <location>
        <begin position="583"/>
        <end position="648"/>
    </location>
</feature>
<accession>A0A2N9EKT9</accession>
<reference evidence="2" key="1">
    <citation type="submission" date="2018-02" db="EMBL/GenBank/DDBJ databases">
        <authorList>
            <person name="Cohen D.B."/>
            <person name="Kent A.D."/>
        </authorList>
    </citation>
    <scope>NUCLEOTIDE SEQUENCE</scope>
</reference>
<name>A0A2N9EKT9_FAGSY</name>
<evidence type="ECO:0008006" key="3">
    <source>
        <dbReference type="Google" id="ProtNLM"/>
    </source>
</evidence>
<protein>
    <recommendedName>
        <fullName evidence="3">Aminotransferase-like plant mobile domain-containing protein</fullName>
    </recommendedName>
</protein>
<feature type="compositionally biased region" description="Low complexity" evidence="1">
    <location>
        <begin position="421"/>
        <end position="432"/>
    </location>
</feature>
<evidence type="ECO:0000256" key="1">
    <source>
        <dbReference type="SAM" id="MobiDB-lite"/>
    </source>
</evidence>
<feature type="region of interest" description="Disordered" evidence="1">
    <location>
        <begin position="398"/>
        <end position="552"/>
    </location>
</feature>
<evidence type="ECO:0000313" key="2">
    <source>
        <dbReference type="EMBL" id="SPC79477.1"/>
    </source>
</evidence>
<feature type="compositionally biased region" description="Polar residues" evidence="1">
    <location>
        <begin position="601"/>
        <end position="615"/>
    </location>
</feature>